<dbReference type="InterPro" id="IPR025984">
    <property type="entry name" value="DCTPP"/>
</dbReference>
<organism evidence="1 2">
    <name type="scientific">Saccharothrix carnea</name>
    <dbReference type="NCBI Taxonomy" id="1280637"/>
    <lineage>
        <taxon>Bacteria</taxon>
        <taxon>Bacillati</taxon>
        <taxon>Actinomycetota</taxon>
        <taxon>Actinomycetes</taxon>
        <taxon>Pseudonocardiales</taxon>
        <taxon>Pseudonocardiaceae</taxon>
        <taxon>Saccharothrix</taxon>
    </lineage>
</organism>
<dbReference type="PANTHER" id="PTHR46523:SF1">
    <property type="entry name" value="DCTP PYROPHOSPHATASE 1"/>
    <property type="match status" value="1"/>
</dbReference>
<dbReference type="Pfam" id="PF12643">
    <property type="entry name" value="MazG-like"/>
    <property type="match status" value="1"/>
</dbReference>
<proteinExistence type="predicted"/>
<keyword evidence="1" id="KW-0378">Hydrolase</keyword>
<reference evidence="1 2" key="1">
    <citation type="submission" date="2018-03" db="EMBL/GenBank/DDBJ databases">
        <title>Genomic Encyclopedia of Type Strains, Phase III (KMG-III): the genomes of soil and plant-associated and newly described type strains.</title>
        <authorList>
            <person name="Whitman W."/>
        </authorList>
    </citation>
    <scope>NUCLEOTIDE SEQUENCE [LARGE SCALE GENOMIC DNA]</scope>
    <source>
        <strain evidence="1 2">CGMCC 4.7097</strain>
    </source>
</reference>
<dbReference type="Gene3D" id="1.10.287.1080">
    <property type="entry name" value="MazG-like"/>
    <property type="match status" value="1"/>
</dbReference>
<comment type="caution">
    <text evidence="1">The sequence shown here is derived from an EMBL/GenBank/DDBJ whole genome shotgun (WGS) entry which is preliminary data.</text>
</comment>
<dbReference type="InterPro" id="IPR052555">
    <property type="entry name" value="dCTP_Pyrophosphatase"/>
</dbReference>
<dbReference type="GO" id="GO:0042262">
    <property type="term" value="P:DNA protection"/>
    <property type="evidence" value="ECO:0007669"/>
    <property type="project" value="TreeGrafter"/>
</dbReference>
<dbReference type="Proteomes" id="UP000241118">
    <property type="component" value="Unassembled WGS sequence"/>
</dbReference>
<accession>A0A2P8I1I5</accession>
<dbReference type="RefSeq" id="WP_106618897.1">
    <property type="nucleotide sequence ID" value="NZ_PYAX01000013.1"/>
</dbReference>
<sequence length="124" mass="14125">MNYAGNNDSPGLRAATLEDLRDALRRFAAARDWDEYHTPKNLVMALSGEVGELTDLFQWLTPEQAAHAMDDPELAWNVRDELADVMHYLVRLADKLDVDLIEAAFAKIERNERRFPTGDLKPVE</sequence>
<keyword evidence="2" id="KW-1185">Reference proteome</keyword>
<name>A0A2P8I1I5_SACCR</name>
<protein>
    <submittedName>
        <fullName evidence="1">NTP pyrophosphatase (Non-canonical NTP hydrolase)</fullName>
    </submittedName>
</protein>
<evidence type="ECO:0000313" key="2">
    <source>
        <dbReference type="Proteomes" id="UP000241118"/>
    </source>
</evidence>
<dbReference type="OrthoDB" id="9791898at2"/>
<dbReference type="GO" id="GO:0005829">
    <property type="term" value="C:cytosol"/>
    <property type="evidence" value="ECO:0007669"/>
    <property type="project" value="TreeGrafter"/>
</dbReference>
<dbReference type="PIRSF" id="PIRSF029826">
    <property type="entry name" value="UCP029826_pph"/>
    <property type="match status" value="1"/>
</dbReference>
<dbReference type="AlphaFoldDB" id="A0A2P8I1I5"/>
<dbReference type="GO" id="GO:0047840">
    <property type="term" value="F:dCTP diphosphatase activity"/>
    <property type="evidence" value="ECO:0007669"/>
    <property type="project" value="TreeGrafter"/>
</dbReference>
<dbReference type="PANTHER" id="PTHR46523">
    <property type="entry name" value="DCTP PYROPHOSPHATASE 1"/>
    <property type="match status" value="1"/>
</dbReference>
<gene>
    <name evidence="1" type="ORF">B0I31_1132</name>
</gene>
<dbReference type="EMBL" id="PYAX01000013">
    <property type="protein sequence ID" value="PSL52330.1"/>
    <property type="molecule type" value="Genomic_DNA"/>
</dbReference>
<dbReference type="CDD" id="cd11537">
    <property type="entry name" value="NTP-PPase_RS21-C6_like"/>
    <property type="match status" value="1"/>
</dbReference>
<dbReference type="GO" id="GO:0006253">
    <property type="term" value="P:dCTP catabolic process"/>
    <property type="evidence" value="ECO:0007669"/>
    <property type="project" value="TreeGrafter"/>
</dbReference>
<evidence type="ECO:0000313" key="1">
    <source>
        <dbReference type="EMBL" id="PSL52330.1"/>
    </source>
</evidence>
<dbReference type="SUPFAM" id="SSF101386">
    <property type="entry name" value="all-alpha NTP pyrophosphatases"/>
    <property type="match status" value="1"/>
</dbReference>